<evidence type="ECO:0000313" key="1">
    <source>
        <dbReference type="EMBL" id="PNX75358.1"/>
    </source>
</evidence>
<organism evidence="1 2">
    <name type="scientific">Trifolium pratense</name>
    <name type="common">Red clover</name>
    <dbReference type="NCBI Taxonomy" id="57577"/>
    <lineage>
        <taxon>Eukaryota</taxon>
        <taxon>Viridiplantae</taxon>
        <taxon>Streptophyta</taxon>
        <taxon>Embryophyta</taxon>
        <taxon>Tracheophyta</taxon>
        <taxon>Spermatophyta</taxon>
        <taxon>Magnoliopsida</taxon>
        <taxon>eudicotyledons</taxon>
        <taxon>Gunneridae</taxon>
        <taxon>Pentapetalae</taxon>
        <taxon>rosids</taxon>
        <taxon>fabids</taxon>
        <taxon>Fabales</taxon>
        <taxon>Fabaceae</taxon>
        <taxon>Papilionoideae</taxon>
        <taxon>50 kb inversion clade</taxon>
        <taxon>NPAAA clade</taxon>
        <taxon>Hologalegina</taxon>
        <taxon>IRL clade</taxon>
        <taxon>Trifolieae</taxon>
        <taxon>Trifolium</taxon>
    </lineage>
</organism>
<evidence type="ECO:0000313" key="2">
    <source>
        <dbReference type="Proteomes" id="UP000236291"/>
    </source>
</evidence>
<sequence>MGGPVVLLDGVVVQAPAGPQYEDKCITVVAQMP</sequence>
<protein>
    <submittedName>
        <fullName evidence="1">Uncharacterized protein</fullName>
    </submittedName>
</protein>
<proteinExistence type="predicted"/>
<name>A0A2K3LA01_TRIPR</name>
<reference evidence="1 2" key="1">
    <citation type="journal article" date="2014" name="Am. J. Bot.">
        <title>Genome assembly and annotation for red clover (Trifolium pratense; Fabaceae).</title>
        <authorList>
            <person name="Istvanek J."/>
            <person name="Jaros M."/>
            <person name="Krenek A."/>
            <person name="Repkova J."/>
        </authorList>
    </citation>
    <scope>NUCLEOTIDE SEQUENCE [LARGE SCALE GENOMIC DNA]</scope>
    <source>
        <strain evidence="2">cv. Tatra</strain>
        <tissue evidence="1">Young leaves</tissue>
    </source>
</reference>
<reference evidence="1 2" key="2">
    <citation type="journal article" date="2017" name="Front. Plant Sci.">
        <title>Gene Classification and Mining of Molecular Markers Useful in Red Clover (Trifolium pratense) Breeding.</title>
        <authorList>
            <person name="Istvanek J."/>
            <person name="Dluhosova J."/>
            <person name="Dluhos P."/>
            <person name="Patkova L."/>
            <person name="Nedelnik J."/>
            <person name="Repkova J."/>
        </authorList>
    </citation>
    <scope>NUCLEOTIDE SEQUENCE [LARGE SCALE GENOMIC DNA]</scope>
    <source>
        <strain evidence="2">cv. Tatra</strain>
        <tissue evidence="1">Young leaves</tissue>
    </source>
</reference>
<comment type="caution">
    <text evidence="1">The sequence shown here is derived from an EMBL/GenBank/DDBJ whole genome shotgun (WGS) entry which is preliminary data.</text>
</comment>
<gene>
    <name evidence="1" type="ORF">L195_g031292</name>
</gene>
<dbReference type="AlphaFoldDB" id="A0A2K3LA01"/>
<dbReference type="EMBL" id="ASHM01028919">
    <property type="protein sequence ID" value="PNX75358.1"/>
    <property type="molecule type" value="Genomic_DNA"/>
</dbReference>
<accession>A0A2K3LA01</accession>
<dbReference type="Proteomes" id="UP000236291">
    <property type="component" value="Unassembled WGS sequence"/>
</dbReference>